<evidence type="ECO:0000256" key="9">
    <source>
        <dbReference type="SAM" id="MobiDB-lite"/>
    </source>
</evidence>
<feature type="transmembrane region" description="Helical" evidence="10">
    <location>
        <begin position="88"/>
        <end position="115"/>
    </location>
</feature>
<feature type="transmembrane region" description="Helical" evidence="10">
    <location>
        <begin position="509"/>
        <end position="530"/>
    </location>
</feature>
<evidence type="ECO:0000313" key="11">
    <source>
        <dbReference type="Proteomes" id="UP000694941"/>
    </source>
</evidence>
<dbReference type="RefSeq" id="XP_022258159.1">
    <property type="nucleotide sequence ID" value="XM_022402451.1"/>
</dbReference>
<feature type="transmembrane region" description="Helical" evidence="10">
    <location>
        <begin position="470"/>
        <end position="489"/>
    </location>
</feature>
<evidence type="ECO:0000256" key="3">
    <source>
        <dbReference type="ARBA" id="ARBA00022448"/>
    </source>
</evidence>
<organism evidence="11 12">
    <name type="scientific">Limulus polyphemus</name>
    <name type="common">Atlantic horseshoe crab</name>
    <dbReference type="NCBI Taxonomy" id="6850"/>
    <lineage>
        <taxon>Eukaryota</taxon>
        <taxon>Metazoa</taxon>
        <taxon>Ecdysozoa</taxon>
        <taxon>Arthropoda</taxon>
        <taxon>Chelicerata</taxon>
        <taxon>Merostomata</taxon>
        <taxon>Xiphosura</taxon>
        <taxon>Limulidae</taxon>
        <taxon>Limulus</taxon>
    </lineage>
</organism>
<keyword evidence="5 8" id="KW-0769">Symport</keyword>
<feature type="transmembrane region" description="Helical" evidence="10">
    <location>
        <begin position="350"/>
        <end position="382"/>
    </location>
</feature>
<feature type="region of interest" description="Disordered" evidence="9">
    <location>
        <begin position="563"/>
        <end position="593"/>
    </location>
</feature>
<accession>A0ABM1TQK3</accession>
<feature type="transmembrane region" description="Helical" evidence="10">
    <location>
        <begin position="16"/>
        <end position="34"/>
    </location>
</feature>
<dbReference type="GeneID" id="106474069"/>
<gene>
    <name evidence="12" type="primary">LOC106474069</name>
</gene>
<evidence type="ECO:0000313" key="12">
    <source>
        <dbReference type="RefSeq" id="XP_022258159.1"/>
    </source>
</evidence>
<comment type="subcellular location">
    <subcellularLocation>
        <location evidence="1">Membrane</location>
        <topology evidence="1">Multi-pass membrane protein</topology>
    </subcellularLocation>
</comment>
<feature type="transmembrane region" description="Helical" evidence="10">
    <location>
        <begin position="291"/>
        <end position="316"/>
    </location>
</feature>
<dbReference type="InterPro" id="IPR000175">
    <property type="entry name" value="Na/ntran_symport"/>
</dbReference>
<feature type="transmembrane region" description="Helical" evidence="10">
    <location>
        <begin position="432"/>
        <end position="449"/>
    </location>
</feature>
<name>A0ABM1TQK3_LIMPO</name>
<proteinExistence type="inferred from homology"/>
<dbReference type="PRINTS" id="PR00176">
    <property type="entry name" value="NANEUSMPORT"/>
</dbReference>
<protein>
    <recommendedName>
        <fullName evidence="8">Transporter</fullName>
    </recommendedName>
</protein>
<dbReference type="PANTHER" id="PTHR11616:SF325">
    <property type="entry name" value="TRANSPORTER"/>
    <property type="match status" value="1"/>
</dbReference>
<feature type="transmembrane region" description="Helical" evidence="10">
    <location>
        <begin position="211"/>
        <end position="234"/>
    </location>
</feature>
<sequence length="593" mass="67130">MPEYREREKWGNKTEFMLSCIGFSIGLGNVWRFPYLCYKNGGGAFLIPYGVCLVTGGVPVFFLEIALGQYFSQGGITVWDICPLLKGIGYGTTIICFFLNIYYIVILSWAVLYLFHSFTSSLPWASCNNDWNTKNCWSQSNVSLEANNWTSGEKTVDPVVEFWERKILKISSGIDEPGTVNWDLALCLLLVWILCYFCIWKGVKSTGKVVYFTALFPYVMLTVLLIRGVTLPGAREGILFYLYPDFSRLLDGQVWIDAGTQIFFSYAIALGCMTALGSYNDFHNDFYKQCIIIACCNSATSLYSGFAIFSVLGFMANQQGLSIQEVAESGPGLAFIAYPKAVTEMPLSPVWAILFFFMVLILGLDSQFVGIEGFITAVVDLFPHILRKGYRREYFIALVCSVSFLLGLALVSEGGMYVFQLMDYYSASGMTLLWFCCFESIAVAWIFGVDRFYDNIEEMLGYRINPWLRWCWLYFTPLITAGIFLFSIITYKPLTYNVFYQYPDWAIAVGWLMALASMVSIPFFAIYKLFSTPGTFKQRWFFLTTSTLKPNKPEDRLEVALKPVESVSQNPTDLSDPPPYSSIAVDSEPTLLK</sequence>
<evidence type="ECO:0000256" key="5">
    <source>
        <dbReference type="ARBA" id="ARBA00022847"/>
    </source>
</evidence>
<dbReference type="InterPro" id="IPR037272">
    <property type="entry name" value="SNS_sf"/>
</dbReference>
<dbReference type="SUPFAM" id="SSF161070">
    <property type="entry name" value="SNF-like"/>
    <property type="match status" value="1"/>
</dbReference>
<comment type="similarity">
    <text evidence="2 8">Belongs to the sodium:neurotransmitter symporter (SNF) (TC 2.A.22) family.</text>
</comment>
<dbReference type="PROSITE" id="PS50267">
    <property type="entry name" value="NA_NEUROTRAN_SYMP_3"/>
    <property type="match status" value="1"/>
</dbReference>
<dbReference type="PANTHER" id="PTHR11616">
    <property type="entry name" value="SODIUM/CHLORIDE DEPENDENT TRANSPORTER"/>
    <property type="match status" value="1"/>
</dbReference>
<evidence type="ECO:0000256" key="8">
    <source>
        <dbReference type="RuleBase" id="RU003732"/>
    </source>
</evidence>
<evidence type="ECO:0000256" key="1">
    <source>
        <dbReference type="ARBA" id="ARBA00004141"/>
    </source>
</evidence>
<keyword evidence="11" id="KW-1185">Reference proteome</keyword>
<keyword evidence="7 10" id="KW-0472">Membrane</keyword>
<dbReference type="PROSITE" id="PS00754">
    <property type="entry name" value="NA_NEUROTRAN_SYMP_2"/>
    <property type="match status" value="1"/>
</dbReference>
<dbReference type="CDD" id="cd11496">
    <property type="entry name" value="SLC6sbd-TauT-like"/>
    <property type="match status" value="1"/>
</dbReference>
<feature type="transmembrane region" description="Helical" evidence="10">
    <location>
        <begin position="394"/>
        <end position="412"/>
    </location>
</feature>
<keyword evidence="3 8" id="KW-0813">Transport</keyword>
<dbReference type="Pfam" id="PF00209">
    <property type="entry name" value="SNF"/>
    <property type="match status" value="1"/>
</dbReference>
<feature type="transmembrane region" description="Helical" evidence="10">
    <location>
        <begin position="254"/>
        <end position="279"/>
    </location>
</feature>
<dbReference type="Proteomes" id="UP000694941">
    <property type="component" value="Unplaced"/>
</dbReference>
<feature type="transmembrane region" description="Helical" evidence="10">
    <location>
        <begin position="180"/>
        <end position="199"/>
    </location>
</feature>
<keyword evidence="6 10" id="KW-1133">Transmembrane helix</keyword>
<evidence type="ECO:0000256" key="7">
    <source>
        <dbReference type="ARBA" id="ARBA00023136"/>
    </source>
</evidence>
<dbReference type="PROSITE" id="PS00610">
    <property type="entry name" value="NA_NEUROTRAN_SYMP_1"/>
    <property type="match status" value="1"/>
</dbReference>
<evidence type="ECO:0000256" key="4">
    <source>
        <dbReference type="ARBA" id="ARBA00022692"/>
    </source>
</evidence>
<evidence type="ECO:0000256" key="10">
    <source>
        <dbReference type="SAM" id="Phobius"/>
    </source>
</evidence>
<reference evidence="12" key="1">
    <citation type="submission" date="2025-08" db="UniProtKB">
        <authorList>
            <consortium name="RefSeq"/>
        </authorList>
    </citation>
    <scope>IDENTIFICATION</scope>
    <source>
        <tissue evidence="12">Muscle</tissue>
    </source>
</reference>
<keyword evidence="4 8" id="KW-0812">Transmembrane</keyword>
<evidence type="ECO:0000256" key="2">
    <source>
        <dbReference type="ARBA" id="ARBA00006459"/>
    </source>
</evidence>
<feature type="transmembrane region" description="Helical" evidence="10">
    <location>
        <begin position="46"/>
        <end position="67"/>
    </location>
</feature>
<evidence type="ECO:0000256" key="6">
    <source>
        <dbReference type="ARBA" id="ARBA00022989"/>
    </source>
</evidence>